<reference evidence="3 4" key="1">
    <citation type="submission" date="2019-10" db="EMBL/GenBank/DDBJ databases">
        <title>Streptomyces tenebrisbrunneis sp.nov., an endogenous actinomycete isolated from of Lycium ruthenicum.</title>
        <authorList>
            <person name="Ma L."/>
        </authorList>
    </citation>
    <scope>NUCLEOTIDE SEQUENCE [LARGE SCALE GENOMIC DNA]</scope>
    <source>
        <strain evidence="3 4">TRM 66187</strain>
    </source>
</reference>
<dbReference type="PANTHER" id="PTHR40761:SF1">
    <property type="entry name" value="CONSERVED INTEGRAL MEMBRANE ALANINE VALINE AND LEUCINE RICH PROTEIN-RELATED"/>
    <property type="match status" value="1"/>
</dbReference>
<proteinExistence type="predicted"/>
<feature type="transmembrane region" description="Helical" evidence="1">
    <location>
        <begin position="72"/>
        <end position="91"/>
    </location>
</feature>
<comment type="caution">
    <text evidence="3">The sequence shown here is derived from an EMBL/GenBank/DDBJ whole genome shotgun (WGS) entry which is preliminary data.</text>
</comment>
<keyword evidence="1" id="KW-0812">Transmembrane</keyword>
<dbReference type="PANTHER" id="PTHR40761">
    <property type="entry name" value="CONSERVED INTEGRAL MEMBRANE ALANINE VALINE AND LEUCINE RICH PROTEIN-RELATED"/>
    <property type="match status" value="1"/>
</dbReference>
<feature type="signal peptide" evidence="2">
    <location>
        <begin position="1"/>
        <end position="19"/>
    </location>
</feature>
<feature type="transmembrane region" description="Helical" evidence="1">
    <location>
        <begin position="248"/>
        <end position="270"/>
    </location>
</feature>
<feature type="non-terminal residue" evidence="3">
    <location>
        <position position="292"/>
    </location>
</feature>
<feature type="transmembrane region" description="Helical" evidence="1">
    <location>
        <begin position="159"/>
        <end position="177"/>
    </location>
</feature>
<feature type="chain" id="PRO_5047322758" evidence="2">
    <location>
        <begin position="20"/>
        <end position="292"/>
    </location>
</feature>
<dbReference type="EMBL" id="WHPN01000011">
    <property type="protein sequence ID" value="KAF4411086.1"/>
    <property type="molecule type" value="Genomic_DNA"/>
</dbReference>
<keyword evidence="1" id="KW-0472">Membrane</keyword>
<feature type="transmembrane region" description="Helical" evidence="1">
    <location>
        <begin position="189"/>
        <end position="210"/>
    </location>
</feature>
<keyword evidence="1" id="KW-1133">Transmembrane helix</keyword>
<evidence type="ECO:0000256" key="1">
    <source>
        <dbReference type="SAM" id="Phobius"/>
    </source>
</evidence>
<accession>A0ABQ7FQ81</accession>
<sequence>MSPLVLAVSLSLVSAVAYAAAAVVQERLAADPRRAAGRSALWRSGRWWTAVALNGTGGLLHVLALGFGPLTVVQPLGVLTLVFALPLAALYGGRRAGRSGRRGALAVSAGLAGLLLLTGTRPARALGSADRFGLALVTGVVLVLLVALAWGTGRAAVRSAALACAAGVAFGVASVFTKTVAGDWSPQALAGQLPAVAVTAVLAVTGLLAAQASYRGAGLVAPLATVTVANPLVAAVVGIVLLGEGFRFGALSVPLVLTAGAVTAYGLVLLTRDGVRRGRQGAAEPCAAAEPP</sequence>
<evidence type="ECO:0000313" key="3">
    <source>
        <dbReference type="EMBL" id="KAF4411086.1"/>
    </source>
</evidence>
<organism evidence="3 4">
    <name type="scientific">Streptomyces lycii</name>
    <dbReference type="NCBI Taxonomy" id="2654337"/>
    <lineage>
        <taxon>Bacteria</taxon>
        <taxon>Bacillati</taxon>
        <taxon>Actinomycetota</taxon>
        <taxon>Actinomycetes</taxon>
        <taxon>Kitasatosporales</taxon>
        <taxon>Streptomycetaceae</taxon>
        <taxon>Streptomyces</taxon>
    </lineage>
</organism>
<evidence type="ECO:0000313" key="4">
    <source>
        <dbReference type="Proteomes" id="UP000621266"/>
    </source>
</evidence>
<name>A0ABQ7FQ81_9ACTN</name>
<gene>
    <name evidence="3" type="ORF">GCU69_00460</name>
</gene>
<feature type="transmembrane region" description="Helical" evidence="1">
    <location>
        <begin position="103"/>
        <end position="120"/>
    </location>
</feature>
<feature type="transmembrane region" description="Helical" evidence="1">
    <location>
        <begin position="132"/>
        <end position="152"/>
    </location>
</feature>
<dbReference type="NCBIfam" id="NF038012">
    <property type="entry name" value="DMT_1"/>
    <property type="match status" value="1"/>
</dbReference>
<dbReference type="Proteomes" id="UP000621266">
    <property type="component" value="Unassembled WGS sequence"/>
</dbReference>
<protein>
    <submittedName>
        <fullName evidence="3">DMT family transporter</fullName>
    </submittedName>
</protein>
<keyword evidence="2" id="KW-0732">Signal</keyword>
<keyword evidence="4" id="KW-1185">Reference proteome</keyword>
<feature type="transmembrane region" description="Helical" evidence="1">
    <location>
        <begin position="217"/>
        <end position="242"/>
    </location>
</feature>
<dbReference type="RefSeq" id="WP_156204812.1">
    <property type="nucleotide sequence ID" value="NZ_WHPN01000011.1"/>
</dbReference>
<evidence type="ECO:0000256" key="2">
    <source>
        <dbReference type="SAM" id="SignalP"/>
    </source>
</evidence>